<dbReference type="InterPro" id="IPR004358">
    <property type="entry name" value="Sig_transdc_His_kin-like_C"/>
</dbReference>
<dbReference type="GO" id="GO:0016301">
    <property type="term" value="F:kinase activity"/>
    <property type="evidence" value="ECO:0007669"/>
    <property type="project" value="UniProtKB-KW"/>
</dbReference>
<comment type="subcellular location">
    <subcellularLocation>
        <location evidence="2">Cell membrane</location>
        <topology evidence="2">Multi-pass membrane protein</topology>
    </subcellularLocation>
</comment>
<evidence type="ECO:0000256" key="6">
    <source>
        <dbReference type="ARBA" id="ARBA00022679"/>
    </source>
</evidence>
<dbReference type="PANTHER" id="PTHR44936:SF10">
    <property type="entry name" value="SENSOR PROTEIN RSTB"/>
    <property type="match status" value="1"/>
</dbReference>
<dbReference type="CDD" id="cd06225">
    <property type="entry name" value="HAMP"/>
    <property type="match status" value="1"/>
</dbReference>
<dbReference type="Pfam" id="PF00672">
    <property type="entry name" value="HAMP"/>
    <property type="match status" value="1"/>
</dbReference>
<evidence type="ECO:0000259" key="11">
    <source>
        <dbReference type="PROSITE" id="PS50109"/>
    </source>
</evidence>
<keyword evidence="10" id="KW-0472">Membrane</keyword>
<keyword evidence="5" id="KW-0597">Phosphoprotein</keyword>
<evidence type="ECO:0000259" key="12">
    <source>
        <dbReference type="PROSITE" id="PS50885"/>
    </source>
</evidence>
<keyword evidence="6" id="KW-0808">Transferase</keyword>
<keyword evidence="10" id="KW-1133">Transmembrane helix</keyword>
<dbReference type="InterPro" id="IPR050980">
    <property type="entry name" value="2C_sensor_his_kinase"/>
</dbReference>
<feature type="domain" description="Histidine kinase" evidence="11">
    <location>
        <begin position="203"/>
        <end position="401"/>
    </location>
</feature>
<dbReference type="InterPro" id="IPR003661">
    <property type="entry name" value="HisK_dim/P_dom"/>
</dbReference>
<keyword evidence="9" id="KW-0067">ATP-binding</keyword>
<keyword evidence="8 13" id="KW-0418">Kinase</keyword>
<dbReference type="InterPro" id="IPR036890">
    <property type="entry name" value="HATPase_C_sf"/>
</dbReference>
<evidence type="ECO:0000256" key="9">
    <source>
        <dbReference type="ARBA" id="ARBA00022840"/>
    </source>
</evidence>
<reference evidence="14" key="1">
    <citation type="journal article" date="2019" name="Int. J. Syst. Evol. Microbiol.">
        <title>The Global Catalogue of Microorganisms (GCM) 10K type strain sequencing project: providing services to taxonomists for standard genome sequencing and annotation.</title>
        <authorList>
            <consortium name="The Broad Institute Genomics Platform"/>
            <consortium name="The Broad Institute Genome Sequencing Center for Infectious Disease"/>
            <person name="Wu L."/>
            <person name="Ma J."/>
        </authorList>
    </citation>
    <scope>NUCLEOTIDE SEQUENCE [LARGE SCALE GENOMIC DNA]</scope>
    <source>
        <strain evidence="14">NBRC 102122</strain>
    </source>
</reference>
<evidence type="ECO:0000256" key="5">
    <source>
        <dbReference type="ARBA" id="ARBA00022553"/>
    </source>
</evidence>
<dbReference type="PRINTS" id="PR00344">
    <property type="entry name" value="BCTRLSENSOR"/>
</dbReference>
<dbReference type="PROSITE" id="PS50109">
    <property type="entry name" value="HIS_KIN"/>
    <property type="match status" value="1"/>
</dbReference>
<feature type="transmembrane region" description="Helical" evidence="10">
    <location>
        <begin position="124"/>
        <end position="142"/>
    </location>
</feature>
<dbReference type="SMART" id="SM00304">
    <property type="entry name" value="HAMP"/>
    <property type="match status" value="1"/>
</dbReference>
<dbReference type="SUPFAM" id="SSF47384">
    <property type="entry name" value="Homodimeric domain of signal transducing histidine kinase"/>
    <property type="match status" value="1"/>
</dbReference>
<proteinExistence type="predicted"/>
<feature type="transmembrane region" description="Helical" evidence="10">
    <location>
        <begin position="9"/>
        <end position="32"/>
    </location>
</feature>
<evidence type="ECO:0000313" key="13">
    <source>
        <dbReference type="EMBL" id="GLR54513.1"/>
    </source>
</evidence>
<dbReference type="SUPFAM" id="SSF158472">
    <property type="entry name" value="HAMP domain-like"/>
    <property type="match status" value="1"/>
</dbReference>
<dbReference type="CDD" id="cd00075">
    <property type="entry name" value="HATPase"/>
    <property type="match status" value="1"/>
</dbReference>
<evidence type="ECO:0000256" key="1">
    <source>
        <dbReference type="ARBA" id="ARBA00000085"/>
    </source>
</evidence>
<comment type="caution">
    <text evidence="13">The sequence shown here is derived from an EMBL/GenBank/DDBJ whole genome shotgun (WGS) entry which is preliminary data.</text>
</comment>
<keyword evidence="4" id="KW-1003">Cell membrane</keyword>
<name>A0ABQ5ZV97_9HYPH</name>
<organism evidence="13 14">
    <name type="scientific">Shinella yambaruensis</name>
    <dbReference type="NCBI Taxonomy" id="415996"/>
    <lineage>
        <taxon>Bacteria</taxon>
        <taxon>Pseudomonadati</taxon>
        <taxon>Pseudomonadota</taxon>
        <taxon>Alphaproteobacteria</taxon>
        <taxon>Hyphomicrobiales</taxon>
        <taxon>Rhizobiaceae</taxon>
        <taxon>Shinella</taxon>
    </lineage>
</organism>
<dbReference type="Gene3D" id="1.10.287.130">
    <property type="match status" value="1"/>
</dbReference>
<dbReference type="InterPro" id="IPR005467">
    <property type="entry name" value="His_kinase_dom"/>
</dbReference>
<dbReference type="Pfam" id="PF00512">
    <property type="entry name" value="HisKA"/>
    <property type="match status" value="1"/>
</dbReference>
<comment type="catalytic activity">
    <reaction evidence="1">
        <text>ATP + protein L-histidine = ADP + protein N-phospho-L-histidine.</text>
        <dbReference type="EC" id="2.7.13.3"/>
    </reaction>
</comment>
<evidence type="ECO:0000313" key="14">
    <source>
        <dbReference type="Proteomes" id="UP001156702"/>
    </source>
</evidence>
<evidence type="ECO:0000256" key="2">
    <source>
        <dbReference type="ARBA" id="ARBA00004651"/>
    </source>
</evidence>
<protein>
    <recommendedName>
        <fullName evidence="3">histidine kinase</fullName>
        <ecNumber evidence="3">2.7.13.3</ecNumber>
    </recommendedName>
</protein>
<sequence>MRGRLFLKIYLTVLAGIAILAIAGIVMVALFVDREDRGWVNQRAELLAAMLSGPEEPQAVLNRIGPASHAEIELRDAAGTVVAAYRPAERDGITAFAPVTVAVRDGGTLTARFTLPFRPRGNPLLLLALVAGLTALAAWPVVRNLTRRLERLRHGVESWGKGNLSLRVAIEGRDEVASVADSFNRAAAQVEALVNSNRSLLANASHELRSPLARLRMAVHLHEDNPTQTQREEIARNLGELDDLVGEILLSSRLTHGERTEAFQPLDLLALAAEEAARAGLDASGTPAEVMGDARLLSRAIRNLIQNAVRHGAAPITISVGSTGAMTELSVRDHGAGIPAGEGERVFEPFYRPGGHGEAAGGWGLGLSLVRQIAQLHGGTVLHDPPRDGGTRFILRLPRLDTP</sequence>
<dbReference type="EC" id="2.7.13.3" evidence="3"/>
<evidence type="ECO:0000256" key="10">
    <source>
        <dbReference type="SAM" id="Phobius"/>
    </source>
</evidence>
<evidence type="ECO:0000256" key="4">
    <source>
        <dbReference type="ARBA" id="ARBA00022475"/>
    </source>
</evidence>
<keyword evidence="10" id="KW-0812">Transmembrane</keyword>
<gene>
    <name evidence="13" type="ORF">GCM10007923_57300</name>
</gene>
<dbReference type="SUPFAM" id="SSF55874">
    <property type="entry name" value="ATPase domain of HSP90 chaperone/DNA topoisomerase II/histidine kinase"/>
    <property type="match status" value="1"/>
</dbReference>
<accession>A0ABQ5ZV97</accession>
<dbReference type="SMART" id="SM00388">
    <property type="entry name" value="HisKA"/>
    <property type="match status" value="1"/>
</dbReference>
<evidence type="ECO:0000256" key="3">
    <source>
        <dbReference type="ARBA" id="ARBA00012438"/>
    </source>
</evidence>
<evidence type="ECO:0000256" key="7">
    <source>
        <dbReference type="ARBA" id="ARBA00022741"/>
    </source>
</evidence>
<keyword evidence="14" id="KW-1185">Reference proteome</keyword>
<dbReference type="SMART" id="SM00387">
    <property type="entry name" value="HATPase_c"/>
    <property type="match status" value="1"/>
</dbReference>
<dbReference type="InterPro" id="IPR003660">
    <property type="entry name" value="HAMP_dom"/>
</dbReference>
<dbReference type="RefSeq" id="WP_244766402.1">
    <property type="nucleotide sequence ID" value="NZ_BSOP01000051.1"/>
</dbReference>
<dbReference type="Proteomes" id="UP001156702">
    <property type="component" value="Unassembled WGS sequence"/>
</dbReference>
<feature type="domain" description="HAMP" evidence="12">
    <location>
        <begin position="143"/>
        <end position="195"/>
    </location>
</feature>
<dbReference type="Gene3D" id="3.30.565.10">
    <property type="entry name" value="Histidine kinase-like ATPase, C-terminal domain"/>
    <property type="match status" value="1"/>
</dbReference>
<evidence type="ECO:0000256" key="8">
    <source>
        <dbReference type="ARBA" id="ARBA00022777"/>
    </source>
</evidence>
<dbReference type="InterPro" id="IPR036097">
    <property type="entry name" value="HisK_dim/P_sf"/>
</dbReference>
<dbReference type="PROSITE" id="PS50885">
    <property type="entry name" value="HAMP"/>
    <property type="match status" value="1"/>
</dbReference>
<dbReference type="CDD" id="cd00082">
    <property type="entry name" value="HisKA"/>
    <property type="match status" value="1"/>
</dbReference>
<dbReference type="EMBL" id="BSOP01000051">
    <property type="protein sequence ID" value="GLR54513.1"/>
    <property type="molecule type" value="Genomic_DNA"/>
</dbReference>
<keyword evidence="7" id="KW-0547">Nucleotide-binding</keyword>
<dbReference type="InterPro" id="IPR003594">
    <property type="entry name" value="HATPase_dom"/>
</dbReference>
<dbReference type="PANTHER" id="PTHR44936">
    <property type="entry name" value="SENSOR PROTEIN CREC"/>
    <property type="match status" value="1"/>
</dbReference>
<dbReference type="Pfam" id="PF02518">
    <property type="entry name" value="HATPase_c"/>
    <property type="match status" value="1"/>
</dbReference>